<dbReference type="OrthoDB" id="539213at2759"/>
<keyword evidence="2" id="KW-1185">Reference proteome</keyword>
<dbReference type="EMBL" id="MU004202">
    <property type="protein sequence ID" value="KAF2488707.1"/>
    <property type="molecule type" value="Genomic_DNA"/>
</dbReference>
<evidence type="ECO:0000313" key="2">
    <source>
        <dbReference type="Proteomes" id="UP000799750"/>
    </source>
</evidence>
<dbReference type="Gene3D" id="1.25.40.20">
    <property type="entry name" value="Ankyrin repeat-containing domain"/>
    <property type="match status" value="1"/>
</dbReference>
<accession>A0A6A6QB61</accession>
<organism evidence="1 2">
    <name type="scientific">Lophium mytilinum</name>
    <dbReference type="NCBI Taxonomy" id="390894"/>
    <lineage>
        <taxon>Eukaryota</taxon>
        <taxon>Fungi</taxon>
        <taxon>Dikarya</taxon>
        <taxon>Ascomycota</taxon>
        <taxon>Pezizomycotina</taxon>
        <taxon>Dothideomycetes</taxon>
        <taxon>Pleosporomycetidae</taxon>
        <taxon>Mytilinidiales</taxon>
        <taxon>Mytilinidiaceae</taxon>
        <taxon>Lophium</taxon>
    </lineage>
</organism>
<dbReference type="SUPFAM" id="SSF48403">
    <property type="entry name" value="Ankyrin repeat"/>
    <property type="match status" value="1"/>
</dbReference>
<dbReference type="InterPro" id="IPR036770">
    <property type="entry name" value="Ankyrin_rpt-contain_sf"/>
</dbReference>
<sequence>MLSLALQPRWGCQIDHHSSSWFEFEDGFSDVSGKDLYRQIWALVLRINMESDIEWPWYDLAEPKDAFDLVKHTVALTRYLLGEVLPTEELFLKYYLQEACCSGTTKLVKLLLARGAKPCCFDLNSAIRSGHLGITKLLLDHGVRIARPLVAYHGYQSASGIDGRESYRKEIINPSPIIRVVLLEHTAMLCLLRSYGVRIDHPEVGGLALKKAAEQGLESMVELLLKDGVPLHGQSCGLSPRDCWEAGEVKFRHDSVGSVFAKVAGVPVDELPNLEICPHCEPLV</sequence>
<evidence type="ECO:0000313" key="1">
    <source>
        <dbReference type="EMBL" id="KAF2488707.1"/>
    </source>
</evidence>
<dbReference type="Proteomes" id="UP000799750">
    <property type="component" value="Unassembled WGS sequence"/>
</dbReference>
<protein>
    <recommendedName>
        <fullName evidence="3">Ankyrin</fullName>
    </recommendedName>
</protein>
<name>A0A6A6QB61_9PEZI</name>
<gene>
    <name evidence="1" type="ORF">BU16DRAFT_568231</name>
</gene>
<proteinExistence type="predicted"/>
<dbReference type="AlphaFoldDB" id="A0A6A6QB61"/>
<reference evidence="1" key="1">
    <citation type="journal article" date="2020" name="Stud. Mycol.">
        <title>101 Dothideomycetes genomes: a test case for predicting lifestyles and emergence of pathogens.</title>
        <authorList>
            <person name="Haridas S."/>
            <person name="Albert R."/>
            <person name="Binder M."/>
            <person name="Bloem J."/>
            <person name="Labutti K."/>
            <person name="Salamov A."/>
            <person name="Andreopoulos B."/>
            <person name="Baker S."/>
            <person name="Barry K."/>
            <person name="Bills G."/>
            <person name="Bluhm B."/>
            <person name="Cannon C."/>
            <person name="Castanera R."/>
            <person name="Culley D."/>
            <person name="Daum C."/>
            <person name="Ezra D."/>
            <person name="Gonzalez J."/>
            <person name="Henrissat B."/>
            <person name="Kuo A."/>
            <person name="Liang C."/>
            <person name="Lipzen A."/>
            <person name="Lutzoni F."/>
            <person name="Magnuson J."/>
            <person name="Mondo S."/>
            <person name="Nolan M."/>
            <person name="Ohm R."/>
            <person name="Pangilinan J."/>
            <person name="Park H.-J."/>
            <person name="Ramirez L."/>
            <person name="Alfaro M."/>
            <person name="Sun H."/>
            <person name="Tritt A."/>
            <person name="Yoshinaga Y."/>
            <person name="Zwiers L.-H."/>
            <person name="Turgeon B."/>
            <person name="Goodwin S."/>
            <person name="Spatafora J."/>
            <person name="Crous P."/>
            <person name="Grigoriev I."/>
        </authorList>
    </citation>
    <scope>NUCLEOTIDE SEQUENCE</scope>
    <source>
        <strain evidence="1">CBS 269.34</strain>
    </source>
</reference>
<evidence type="ECO:0008006" key="3">
    <source>
        <dbReference type="Google" id="ProtNLM"/>
    </source>
</evidence>